<evidence type="ECO:0000313" key="9">
    <source>
        <dbReference type="Proteomes" id="UP001642484"/>
    </source>
</evidence>
<dbReference type="InterPro" id="IPR045877">
    <property type="entry name" value="ZFP36-like"/>
</dbReference>
<name>A0ABP0L1M5_9DINO</name>
<dbReference type="Gene3D" id="4.10.1000.10">
    <property type="entry name" value="Zinc finger, CCCH-type"/>
    <property type="match status" value="2"/>
</dbReference>
<organism evidence="8 9">
    <name type="scientific">Durusdinium trenchii</name>
    <dbReference type="NCBI Taxonomy" id="1381693"/>
    <lineage>
        <taxon>Eukaryota</taxon>
        <taxon>Sar</taxon>
        <taxon>Alveolata</taxon>
        <taxon>Dinophyceae</taxon>
        <taxon>Suessiales</taxon>
        <taxon>Symbiodiniaceae</taxon>
        <taxon>Durusdinium</taxon>
    </lineage>
</organism>
<dbReference type="Pfam" id="PF00642">
    <property type="entry name" value="zf-CCCH"/>
    <property type="match status" value="2"/>
</dbReference>
<feature type="zinc finger region" description="C3H1-type" evidence="5">
    <location>
        <begin position="52"/>
        <end position="80"/>
    </location>
</feature>
<feature type="domain" description="C3H1-type" evidence="7">
    <location>
        <begin position="52"/>
        <end position="80"/>
    </location>
</feature>
<dbReference type="SUPFAM" id="SSF90229">
    <property type="entry name" value="CCCH zinc finger"/>
    <property type="match status" value="2"/>
</dbReference>
<evidence type="ECO:0000256" key="4">
    <source>
        <dbReference type="ARBA" id="ARBA00022833"/>
    </source>
</evidence>
<evidence type="ECO:0000256" key="6">
    <source>
        <dbReference type="SAM" id="MobiDB-lite"/>
    </source>
</evidence>
<feature type="compositionally biased region" description="Polar residues" evidence="6">
    <location>
        <begin position="193"/>
        <end position="207"/>
    </location>
</feature>
<dbReference type="PANTHER" id="PTHR12547">
    <property type="entry name" value="CCCH ZINC FINGER/TIS11-RELATED"/>
    <property type="match status" value="1"/>
</dbReference>
<dbReference type="Proteomes" id="UP001642484">
    <property type="component" value="Unassembled WGS sequence"/>
</dbReference>
<evidence type="ECO:0000256" key="2">
    <source>
        <dbReference type="ARBA" id="ARBA00022737"/>
    </source>
</evidence>
<keyword evidence="4 5" id="KW-0862">Zinc</keyword>
<feature type="compositionally biased region" description="Pro residues" evidence="6">
    <location>
        <begin position="87"/>
        <end position="100"/>
    </location>
</feature>
<evidence type="ECO:0000256" key="3">
    <source>
        <dbReference type="ARBA" id="ARBA00022771"/>
    </source>
</evidence>
<keyword evidence="1 5" id="KW-0479">Metal-binding</keyword>
<dbReference type="EMBL" id="CAXAMN010010813">
    <property type="protein sequence ID" value="CAK9032843.1"/>
    <property type="molecule type" value="Genomic_DNA"/>
</dbReference>
<evidence type="ECO:0000256" key="5">
    <source>
        <dbReference type="PROSITE-ProRule" id="PRU00723"/>
    </source>
</evidence>
<feature type="compositionally biased region" description="Low complexity" evidence="6">
    <location>
        <begin position="110"/>
        <end position="173"/>
    </location>
</feature>
<feature type="zinc finger region" description="C3H1-type" evidence="5">
    <location>
        <begin position="18"/>
        <end position="44"/>
    </location>
</feature>
<accession>A0ABP0L1M5</accession>
<dbReference type="InterPro" id="IPR036855">
    <property type="entry name" value="Znf_CCCH_sf"/>
</dbReference>
<keyword evidence="3 5" id="KW-0863">Zinc-finger</keyword>
<sequence>MAQASNETEHHRRLDAHKKTRMCKFFLMGTCTRGRSCNFAHGASQLREQPDFSKTRLCAKYMESGFCPLGYRCSFAHGRHELRPRRGAPPPPAPVQPKPIKPTSSPQTSQAVPQAPHAVPQAPQAVPQAPQAVPQVLRRAPKAQTPPATPKKLAPLSVMGSPTSAGSAPTSPTLSMPTIESEVDTPPKGKVSFSRQSTWEGPPSTCLSRQVSNSRSFMIRSAELGALLDQEWKMEVKNTFINLSESKVDAFGEHLQPDKRWKDRAYYKLLKHLPAGNFDRCLRRCRRLDAPQQSHDAKQVTHQKRALLILVTDEVAAIRRFMQMLFIELLKVKDGEGQIPQMQAFLIQLDARVIAPPGCTAWMYKKLWHHPTHRWTIDRVPGCAHIAPGGFQI</sequence>
<evidence type="ECO:0000256" key="1">
    <source>
        <dbReference type="ARBA" id="ARBA00022723"/>
    </source>
</evidence>
<reference evidence="8 9" key="1">
    <citation type="submission" date="2024-02" db="EMBL/GenBank/DDBJ databases">
        <authorList>
            <person name="Chen Y."/>
            <person name="Shah S."/>
            <person name="Dougan E. K."/>
            <person name="Thang M."/>
            <person name="Chan C."/>
        </authorList>
    </citation>
    <scope>NUCLEOTIDE SEQUENCE [LARGE SCALE GENOMIC DNA]</scope>
</reference>
<proteinExistence type="predicted"/>
<feature type="region of interest" description="Disordered" evidence="6">
    <location>
        <begin position="82"/>
        <end position="207"/>
    </location>
</feature>
<keyword evidence="9" id="KW-1185">Reference proteome</keyword>
<feature type="domain" description="C3H1-type" evidence="7">
    <location>
        <begin position="18"/>
        <end position="44"/>
    </location>
</feature>
<evidence type="ECO:0000313" key="8">
    <source>
        <dbReference type="EMBL" id="CAK9032843.1"/>
    </source>
</evidence>
<dbReference type="InterPro" id="IPR000571">
    <property type="entry name" value="Znf_CCCH"/>
</dbReference>
<keyword evidence="2" id="KW-0677">Repeat</keyword>
<dbReference type="SMART" id="SM00356">
    <property type="entry name" value="ZnF_C3H1"/>
    <property type="match status" value="2"/>
</dbReference>
<protein>
    <recommendedName>
        <fullName evidence="7">C3H1-type domain-containing protein</fullName>
    </recommendedName>
</protein>
<gene>
    <name evidence="8" type="ORF">CCMP2556_LOCUS18824</name>
</gene>
<evidence type="ECO:0000259" key="7">
    <source>
        <dbReference type="PROSITE" id="PS50103"/>
    </source>
</evidence>
<comment type="caution">
    <text evidence="8">The sequence shown here is derived from an EMBL/GenBank/DDBJ whole genome shotgun (WGS) entry which is preliminary data.</text>
</comment>
<dbReference type="PANTHER" id="PTHR12547:SF18">
    <property type="entry name" value="PROTEIN TIS11"/>
    <property type="match status" value="1"/>
</dbReference>
<dbReference type="PROSITE" id="PS50103">
    <property type="entry name" value="ZF_C3H1"/>
    <property type="match status" value="2"/>
</dbReference>